<proteinExistence type="predicted"/>
<gene>
    <name evidence="1" type="ordered locus">THA_1950</name>
</gene>
<evidence type="ECO:0000313" key="2">
    <source>
        <dbReference type="Proteomes" id="UP000002453"/>
    </source>
</evidence>
<name>B7IEE5_THEAB</name>
<dbReference type="EMBL" id="CP001185">
    <property type="protein sequence ID" value="ACJ76372.1"/>
    <property type="molecule type" value="Genomic_DNA"/>
</dbReference>
<dbReference type="Proteomes" id="UP000002453">
    <property type="component" value="Chromosome"/>
</dbReference>
<evidence type="ECO:0000313" key="1">
    <source>
        <dbReference type="EMBL" id="ACJ76372.1"/>
    </source>
</evidence>
<dbReference type="KEGG" id="taf:THA_1950"/>
<keyword evidence="2" id="KW-1185">Reference proteome</keyword>
<sequence length="45" mass="5416">MQFQFLQGKVQTRASQNIGKAKEIHFNSYKVRYKLVETLQEMFYS</sequence>
<protein>
    <submittedName>
        <fullName evidence="1">Uncharacterized protein</fullName>
    </submittedName>
</protein>
<reference evidence="1 2" key="1">
    <citation type="journal article" date="2009" name="J. Bacteriol.">
        <title>The genome of Thermosipho africanus TCF52B: lateral genetic connections to the Firmicutes and Archaea.</title>
        <authorList>
            <person name="Nesboe C.L."/>
            <person name="Bapteste E."/>
            <person name="Curtis B."/>
            <person name="Dahle H."/>
            <person name="Lopez P."/>
            <person name="Macleod D."/>
            <person name="Dlutek M."/>
            <person name="Bowman S."/>
            <person name="Zhaxybayeva O."/>
            <person name="Birkeland N.-K."/>
            <person name="Doolittle W.F."/>
        </authorList>
    </citation>
    <scope>NUCLEOTIDE SEQUENCE [LARGE SCALE GENOMIC DNA]</scope>
    <source>
        <strain evidence="1 2">TCF52B</strain>
    </source>
</reference>
<accession>B7IEE5</accession>
<dbReference type="HOGENOM" id="CLU_3206351_0_0_0"/>
<organism evidence="1 2">
    <name type="scientific">Thermosipho africanus (strain TCF52B)</name>
    <dbReference type="NCBI Taxonomy" id="484019"/>
    <lineage>
        <taxon>Bacteria</taxon>
        <taxon>Thermotogati</taxon>
        <taxon>Thermotogota</taxon>
        <taxon>Thermotogae</taxon>
        <taxon>Thermotogales</taxon>
        <taxon>Fervidobacteriaceae</taxon>
        <taxon>Thermosipho</taxon>
    </lineage>
</organism>
<dbReference type="AlphaFoldDB" id="B7IEE5"/>